<sequence>MLNCDCSTCKPPSKFFRSHELEYQNDVTVQVASTSIKVAETSSMLMNLDYESAQQSEATAEEKKLIESVKSQMTGKPEMETANIGHCGHYDPVLFSPQHEDFAATITLARPARDKPQLRMWPVSCAIDPKDILGFTNSVATGGGKST</sequence>
<evidence type="ECO:0000313" key="2">
    <source>
        <dbReference type="Proteomes" id="UP000006672"/>
    </source>
</evidence>
<dbReference type="OrthoDB" id="5853413at2759"/>
<dbReference type="CTD" id="6100792"/>
<keyword evidence="2" id="KW-1185">Reference proteome</keyword>
<protein>
    <submittedName>
        <fullName evidence="1 3">Uncharacterized protein</fullName>
    </submittedName>
</protein>
<reference evidence="1" key="2">
    <citation type="submission" date="2019-04" db="EMBL/GenBank/DDBJ databases">
        <authorList>
            <person name="Howe K."/>
            <person name="Paulini M."/>
            <person name="Williams G."/>
        </authorList>
    </citation>
    <scope>NUCLEOTIDE SEQUENCE [LARGE SCALE GENOMIC DNA]</scope>
    <source>
        <strain evidence="1">FR3</strain>
    </source>
</reference>
<evidence type="ECO:0000313" key="3">
    <source>
        <dbReference type="WBParaSite" id="Bm8626.1"/>
    </source>
</evidence>
<organism evidence="1">
    <name type="scientific">Brugia malayi</name>
    <name type="common">Filarial nematode worm</name>
    <dbReference type="NCBI Taxonomy" id="6279"/>
    <lineage>
        <taxon>Eukaryota</taxon>
        <taxon>Metazoa</taxon>
        <taxon>Ecdysozoa</taxon>
        <taxon>Nematoda</taxon>
        <taxon>Chromadorea</taxon>
        <taxon>Rhabditida</taxon>
        <taxon>Spirurina</taxon>
        <taxon>Spiruromorpha</taxon>
        <taxon>Filarioidea</taxon>
        <taxon>Onchocercidae</taxon>
        <taxon>Brugia</taxon>
    </lineage>
</organism>
<dbReference type="KEGG" id="bmy:BM_BM8626"/>
<name>A0A4E9ERY8_BRUMA</name>
<proteinExistence type="predicted"/>
<reference evidence="2" key="1">
    <citation type="journal article" date="2007" name="Science">
        <title>Draft genome of the filarial nematode parasite Brugia malayi.</title>
        <authorList>
            <person name="Ghedin E."/>
            <person name="Wang S."/>
            <person name="Spiro D."/>
            <person name="Caler E."/>
            <person name="Zhao Q."/>
            <person name="Crabtree J."/>
            <person name="Allen J.E."/>
            <person name="Delcher A.L."/>
            <person name="Guiliano D.B."/>
            <person name="Miranda-Saavedra D."/>
            <person name="Angiuoli S.V."/>
            <person name="Creasy T."/>
            <person name="Amedeo P."/>
            <person name="Haas B."/>
            <person name="El-Sayed N.M."/>
            <person name="Wortman J.R."/>
            <person name="Feldblyum T."/>
            <person name="Tallon L."/>
            <person name="Schatz M."/>
            <person name="Shumway M."/>
            <person name="Koo H."/>
            <person name="Salzberg S.L."/>
            <person name="Schobel S."/>
            <person name="Pertea M."/>
            <person name="Pop M."/>
            <person name="White O."/>
            <person name="Barton G.J."/>
            <person name="Carlow C.K."/>
            <person name="Crawford M.J."/>
            <person name="Daub J."/>
            <person name="Dimmic M.W."/>
            <person name="Estes C.F."/>
            <person name="Foster J.M."/>
            <person name="Ganatra M."/>
            <person name="Gregory W.F."/>
            <person name="Johnson N.M."/>
            <person name="Jin J."/>
            <person name="Komuniecki R."/>
            <person name="Korf I."/>
            <person name="Kumar S."/>
            <person name="Laney S."/>
            <person name="Li B.W."/>
            <person name="Li W."/>
            <person name="Lindblom T.H."/>
            <person name="Lustigman S."/>
            <person name="Ma D."/>
            <person name="Maina C.V."/>
            <person name="Martin D.M."/>
            <person name="McCarter J.P."/>
            <person name="McReynolds L."/>
            <person name="Mitreva M."/>
            <person name="Nutman T.B."/>
            <person name="Parkinson J."/>
            <person name="Peregrin-Alvarez J.M."/>
            <person name="Poole C."/>
            <person name="Ren Q."/>
            <person name="Saunders L."/>
            <person name="Sluder A.E."/>
            <person name="Smith K."/>
            <person name="Stanke M."/>
            <person name="Unnasch T.R."/>
            <person name="Ware J."/>
            <person name="Wei A.D."/>
            <person name="Weil G."/>
            <person name="Williams D.J."/>
            <person name="Zhang Y."/>
            <person name="Williams S.A."/>
            <person name="Fraser-Liggett C."/>
            <person name="Slatko B."/>
            <person name="Blaxter M.L."/>
            <person name="Scott A.L."/>
        </authorList>
    </citation>
    <scope>NUCLEOTIDE SEQUENCE</scope>
    <source>
        <strain evidence="2">FR3</strain>
    </source>
</reference>
<dbReference type="GeneID" id="6100792"/>
<dbReference type="RefSeq" id="XP_042929124.1">
    <property type="nucleotide sequence ID" value="XM_043073190.1"/>
</dbReference>
<dbReference type="AlphaFoldDB" id="A0A4E9ERY8"/>
<evidence type="ECO:0000313" key="1">
    <source>
        <dbReference type="EMBL" id="VIO85945.1"/>
    </source>
</evidence>
<dbReference type="WBParaSite" id="Bm8626.1">
    <property type="protein sequence ID" value="Bm8626.1"/>
    <property type="gene ID" value="WBGene00228887"/>
</dbReference>
<gene>
    <name evidence="1" type="primary">Bm8626</name>
    <name evidence="1" type="ORF">BM_BM8626</name>
</gene>
<reference evidence="3" key="3">
    <citation type="submission" date="2022-04" db="UniProtKB">
        <authorList>
            <consortium name="WormBaseParasite"/>
        </authorList>
    </citation>
    <scope>IDENTIFICATION</scope>
</reference>
<dbReference type="Proteomes" id="UP000006672">
    <property type="component" value="Unassembled WGS sequence"/>
</dbReference>
<dbReference type="EMBL" id="CAAKNF010000196">
    <property type="protein sequence ID" value="VIO85945.1"/>
    <property type="molecule type" value="Genomic_DNA"/>
</dbReference>
<accession>A0A8L7TK89</accession>
<accession>A0A4E9ERY8</accession>